<name>A0AAV9Y1N7_9CRYT</name>
<organism evidence="3 4">
    <name type="scientific">Cryptosporidium xiaoi</name>
    <dbReference type="NCBI Taxonomy" id="659607"/>
    <lineage>
        <taxon>Eukaryota</taxon>
        <taxon>Sar</taxon>
        <taxon>Alveolata</taxon>
        <taxon>Apicomplexa</taxon>
        <taxon>Conoidasida</taxon>
        <taxon>Coccidia</taxon>
        <taxon>Eucoccidiorida</taxon>
        <taxon>Eimeriorina</taxon>
        <taxon>Cryptosporidiidae</taxon>
        <taxon>Cryptosporidium</taxon>
    </lineage>
</organism>
<evidence type="ECO:0000259" key="2">
    <source>
        <dbReference type="PROSITE" id="PS50192"/>
    </source>
</evidence>
<evidence type="ECO:0000313" key="4">
    <source>
        <dbReference type="Proteomes" id="UP001311799"/>
    </source>
</evidence>
<sequence length="138" mass="15464">MKKNKNETTVRENKRYSRIDNEHDCEIGLDDWDQDNNVGVGGRTNYDDLNLRVGYPDSGLNVLENAVSQLKSVGYGIQSEIGTHLNMLGEIDSNIDSANRRIKTAQKIVNKLIDISSTTSLTIIAFLLLILLILQLVF</sequence>
<keyword evidence="1" id="KW-1133">Transmembrane helix</keyword>
<feature type="transmembrane region" description="Helical" evidence="1">
    <location>
        <begin position="112"/>
        <end position="137"/>
    </location>
</feature>
<comment type="caution">
    <text evidence="3">The sequence shown here is derived from an EMBL/GenBank/DDBJ whole genome shotgun (WGS) entry which is preliminary data.</text>
</comment>
<gene>
    <name evidence="3" type="ORF">RS030_142173</name>
</gene>
<dbReference type="InterPro" id="IPR000727">
    <property type="entry name" value="T_SNARE_dom"/>
</dbReference>
<dbReference type="CDD" id="cd15841">
    <property type="entry name" value="SNARE_Qc"/>
    <property type="match status" value="1"/>
</dbReference>
<dbReference type="Proteomes" id="UP001311799">
    <property type="component" value="Unassembled WGS sequence"/>
</dbReference>
<dbReference type="AlphaFoldDB" id="A0AAV9Y1N7"/>
<feature type="domain" description="T-SNARE coiled-coil homology" evidence="2">
    <location>
        <begin position="57"/>
        <end position="112"/>
    </location>
</feature>
<dbReference type="EMBL" id="JAWDEY010000005">
    <property type="protein sequence ID" value="KAK6590718.1"/>
    <property type="molecule type" value="Genomic_DNA"/>
</dbReference>
<evidence type="ECO:0000256" key="1">
    <source>
        <dbReference type="SAM" id="Phobius"/>
    </source>
</evidence>
<keyword evidence="1" id="KW-0472">Membrane</keyword>
<keyword evidence="1" id="KW-0812">Transmembrane</keyword>
<protein>
    <recommendedName>
        <fullName evidence="2">t-SNARE coiled-coil homology domain-containing protein</fullName>
    </recommendedName>
</protein>
<dbReference type="PROSITE" id="PS50192">
    <property type="entry name" value="T_SNARE"/>
    <property type="match status" value="1"/>
</dbReference>
<accession>A0AAV9Y1N7</accession>
<keyword evidence="4" id="KW-1185">Reference proteome</keyword>
<proteinExistence type="predicted"/>
<dbReference type="SUPFAM" id="SSF58038">
    <property type="entry name" value="SNARE fusion complex"/>
    <property type="match status" value="1"/>
</dbReference>
<dbReference type="Gene3D" id="1.20.5.110">
    <property type="match status" value="1"/>
</dbReference>
<evidence type="ECO:0000313" key="3">
    <source>
        <dbReference type="EMBL" id="KAK6590718.1"/>
    </source>
</evidence>
<reference evidence="3 4" key="1">
    <citation type="submission" date="2023-10" db="EMBL/GenBank/DDBJ databases">
        <title>Comparative genomics analysis reveals potential genetic determinants of host preference in Cryptosporidium xiaoi.</title>
        <authorList>
            <person name="Xiao L."/>
            <person name="Li J."/>
        </authorList>
    </citation>
    <scope>NUCLEOTIDE SEQUENCE [LARGE SCALE GENOMIC DNA]</scope>
    <source>
        <strain evidence="3 4">52996</strain>
    </source>
</reference>